<dbReference type="RefSeq" id="WP_029311779.1">
    <property type="nucleotide sequence ID" value="NZ_DAOMCH010000007.1"/>
</dbReference>
<dbReference type="PANTHER" id="PTHR30435">
    <property type="entry name" value="FLAGELLAR PROTEIN"/>
    <property type="match status" value="1"/>
</dbReference>
<proteinExistence type="inferred from homology"/>
<evidence type="ECO:0000256" key="6">
    <source>
        <dbReference type="RuleBase" id="RU362062"/>
    </source>
</evidence>
<evidence type="ECO:0000313" key="9">
    <source>
        <dbReference type="EMBL" id="SIQ99695.1"/>
    </source>
</evidence>
<comment type="subunit">
    <text evidence="5 6">The basal body constitutes a major portion of the flagellar organelle and consists of four rings (L,P,S, and M) mounted on a central rod. The rod consists of about 26 subunits of FlgG in the distal portion, and FlgB, FlgC and FlgF are thought to build up the proximal portion of the rod with about 6 subunits each.</text>
</comment>
<dbReference type="GO" id="GO:0071978">
    <property type="term" value="P:bacterial-type flagellum-dependent swarming motility"/>
    <property type="evidence" value="ECO:0007669"/>
    <property type="project" value="TreeGrafter"/>
</dbReference>
<dbReference type="InterPro" id="IPR010930">
    <property type="entry name" value="Flg_bb/hook_C_dom"/>
</dbReference>
<dbReference type="PROSITE" id="PS00588">
    <property type="entry name" value="FLAGELLA_BB_ROD"/>
    <property type="match status" value="1"/>
</dbReference>
<name>A0A8G2CLE4_ACIRU</name>
<dbReference type="GO" id="GO:0030694">
    <property type="term" value="C:bacterial-type flagellum basal body, rod"/>
    <property type="evidence" value="ECO:0007669"/>
    <property type="project" value="UniProtKB-UniRule"/>
</dbReference>
<dbReference type="InterPro" id="IPR006299">
    <property type="entry name" value="FlgC"/>
</dbReference>
<dbReference type="InterPro" id="IPR001444">
    <property type="entry name" value="Flag_bb_rod_N"/>
</dbReference>
<comment type="caution">
    <text evidence="9">The sequence shown here is derived from an EMBL/GenBank/DDBJ whole genome shotgun (WGS) entry which is preliminary data.</text>
</comment>
<comment type="subcellular location">
    <subcellularLocation>
        <location evidence="1 6">Bacterial flagellum basal body</location>
    </subcellularLocation>
</comment>
<dbReference type="PANTHER" id="PTHR30435:SF2">
    <property type="entry name" value="FLAGELLAR BASAL-BODY ROD PROTEIN FLGC"/>
    <property type="match status" value="1"/>
</dbReference>
<dbReference type="OrthoDB" id="9813951at2"/>
<reference evidence="9 10" key="1">
    <citation type="submission" date="2017-01" db="EMBL/GenBank/DDBJ databases">
        <authorList>
            <person name="Varghese N."/>
            <person name="Submissions S."/>
        </authorList>
    </citation>
    <scope>NUCLEOTIDE SEQUENCE [LARGE SCALE GENOMIC DNA]</scope>
    <source>
        <strain evidence="9 10">ATCC 35905</strain>
    </source>
</reference>
<evidence type="ECO:0000256" key="3">
    <source>
        <dbReference type="ARBA" id="ARBA00017941"/>
    </source>
</evidence>
<evidence type="ECO:0000259" key="8">
    <source>
        <dbReference type="Pfam" id="PF06429"/>
    </source>
</evidence>
<accession>A0A8G2CLE4</accession>
<evidence type="ECO:0000256" key="5">
    <source>
        <dbReference type="ARBA" id="ARBA00025933"/>
    </source>
</evidence>
<evidence type="ECO:0000256" key="4">
    <source>
        <dbReference type="ARBA" id="ARBA00023143"/>
    </source>
</evidence>
<evidence type="ECO:0000256" key="1">
    <source>
        <dbReference type="ARBA" id="ARBA00004117"/>
    </source>
</evidence>
<keyword evidence="10" id="KW-1185">Reference proteome</keyword>
<evidence type="ECO:0000313" key="10">
    <source>
        <dbReference type="Proteomes" id="UP000186308"/>
    </source>
</evidence>
<gene>
    <name evidence="9" type="ORF">SAMN05421828_11342</name>
</gene>
<dbReference type="Pfam" id="PF06429">
    <property type="entry name" value="Flg_bbr_C"/>
    <property type="match status" value="1"/>
</dbReference>
<feature type="domain" description="Flagellar basal body rod protein N-terminal" evidence="7">
    <location>
        <begin position="9"/>
        <end position="35"/>
    </location>
</feature>
<comment type="similarity">
    <text evidence="2">Belongs to the flagella basal body rod proteins family.</text>
</comment>
<keyword evidence="4 6" id="KW-0975">Bacterial flagellum</keyword>
<evidence type="ECO:0000259" key="7">
    <source>
        <dbReference type="Pfam" id="PF00460"/>
    </source>
</evidence>
<organism evidence="9 10">
    <name type="scientific">Acidiphilium rubrum</name>
    <dbReference type="NCBI Taxonomy" id="526"/>
    <lineage>
        <taxon>Bacteria</taxon>
        <taxon>Pseudomonadati</taxon>
        <taxon>Pseudomonadota</taxon>
        <taxon>Alphaproteobacteria</taxon>
        <taxon>Acetobacterales</taxon>
        <taxon>Acidocellaceae</taxon>
        <taxon>Acidiphilium</taxon>
    </lineage>
</organism>
<feature type="domain" description="Flagellar basal-body/hook protein C-terminal" evidence="8">
    <location>
        <begin position="88"/>
        <end position="132"/>
    </location>
</feature>
<protein>
    <recommendedName>
        <fullName evidence="3 6">Flagellar basal-body rod protein FlgC</fullName>
    </recommendedName>
</protein>
<dbReference type="Pfam" id="PF00460">
    <property type="entry name" value="Flg_bb_rod"/>
    <property type="match status" value="1"/>
</dbReference>
<dbReference type="InterPro" id="IPR019776">
    <property type="entry name" value="Flagellar_basal_body_rod_CS"/>
</dbReference>
<keyword evidence="9" id="KW-0969">Cilium</keyword>
<evidence type="ECO:0000256" key="2">
    <source>
        <dbReference type="ARBA" id="ARBA00009677"/>
    </source>
</evidence>
<dbReference type="AlphaFoldDB" id="A0A8G2CLE4"/>
<dbReference type="NCBIfam" id="TIGR01395">
    <property type="entry name" value="FlgC"/>
    <property type="match status" value="1"/>
</dbReference>
<dbReference type="Proteomes" id="UP000186308">
    <property type="component" value="Unassembled WGS sequence"/>
</dbReference>
<keyword evidence="9" id="KW-0282">Flagellum</keyword>
<sequence length="134" mass="14397">MEFGTSLAISASGISAQSARLRVIAENLANANSTGQTPGSNPYRRQTITFQDAYNQKLNADLVTVANIGTDSSSFPTKYDPSNPAANAQGYVKLPNVNSFVELMDMQQAERSYDANLSVMNATRGMLTRTLGLI</sequence>
<dbReference type="EMBL" id="FTNE01000013">
    <property type="protein sequence ID" value="SIQ99695.1"/>
    <property type="molecule type" value="Genomic_DNA"/>
</dbReference>
<keyword evidence="9" id="KW-0966">Cell projection</keyword>